<keyword evidence="1" id="KW-0472">Membrane</keyword>
<sequence>MEEEKSREELTSMQLKYKLIVSGIIFVLLAGGYLLSIKEEETSRRQVEDEIKVQLDALNHSIPRILELEMMDDHHTIVFYRWGLSNSEKFGVAEFKKENNGWSFVSGFSTGEYPNTQSVELANYHLVIGNRGDQDAVEVVVENDGKTETPEGPIGLWYLISEEHDYSEANVKWLDGEGEVLKELQLGQSD</sequence>
<keyword evidence="1" id="KW-0812">Transmembrane</keyword>
<feature type="transmembrane region" description="Helical" evidence="1">
    <location>
        <begin position="15"/>
        <end position="35"/>
    </location>
</feature>
<evidence type="ECO:0000313" key="2">
    <source>
        <dbReference type="EMBL" id="MCR6098758.1"/>
    </source>
</evidence>
<dbReference type="AlphaFoldDB" id="A0A9Q4B5K4"/>
<accession>A0A9Q4B5K4</accession>
<proteinExistence type="predicted"/>
<keyword evidence="3" id="KW-1185">Reference proteome</keyword>
<organism evidence="2 3">
    <name type="scientific">Salipaludibacillus agaradhaerens</name>
    <name type="common">Bacillus agaradhaerens</name>
    <dbReference type="NCBI Taxonomy" id="76935"/>
    <lineage>
        <taxon>Bacteria</taxon>
        <taxon>Bacillati</taxon>
        <taxon>Bacillota</taxon>
        <taxon>Bacilli</taxon>
        <taxon>Bacillales</taxon>
        <taxon>Bacillaceae</taxon>
    </lineage>
</organism>
<reference evidence="2" key="1">
    <citation type="submission" date="2020-06" db="EMBL/GenBank/DDBJ databases">
        <title>Insight into the genomes of haloalkaliphilic bacilli from Kenyan soda lakes.</title>
        <authorList>
            <person name="Mwirichia R."/>
            <person name="Villamizar G.C."/>
            <person name="Poehlein A."/>
            <person name="Mugweru J."/>
            <person name="Kipnyargis A."/>
            <person name="Kiplimo D."/>
            <person name="Orwa P."/>
            <person name="Daniel R."/>
        </authorList>
    </citation>
    <scope>NUCLEOTIDE SEQUENCE</scope>
    <source>
        <strain evidence="2">B1096_S55</strain>
    </source>
</reference>
<protein>
    <submittedName>
        <fullName evidence="2">Uncharacterized protein</fullName>
    </submittedName>
</protein>
<name>A0A9Q4B5K4_SALAG</name>
<evidence type="ECO:0000256" key="1">
    <source>
        <dbReference type="SAM" id="Phobius"/>
    </source>
</evidence>
<dbReference type="RefSeq" id="WP_257823142.1">
    <property type="nucleotide sequence ID" value="NZ_JABXYM010000002.1"/>
</dbReference>
<dbReference type="Proteomes" id="UP001057753">
    <property type="component" value="Unassembled WGS sequence"/>
</dbReference>
<dbReference type="EMBL" id="JABXYM010000002">
    <property type="protein sequence ID" value="MCR6098758.1"/>
    <property type="molecule type" value="Genomic_DNA"/>
</dbReference>
<evidence type="ECO:0000313" key="3">
    <source>
        <dbReference type="Proteomes" id="UP001057753"/>
    </source>
</evidence>
<comment type="caution">
    <text evidence="2">The sequence shown here is derived from an EMBL/GenBank/DDBJ whole genome shotgun (WGS) entry which is preliminary data.</text>
</comment>
<gene>
    <name evidence="2" type="ORF">HXA33_19800</name>
</gene>
<keyword evidence="1" id="KW-1133">Transmembrane helix</keyword>